<dbReference type="STRING" id="474950.SAMN05421771_0864"/>
<keyword evidence="3" id="KW-1185">Reference proteome</keyword>
<keyword evidence="1" id="KW-0732">Signal</keyword>
<dbReference type="AlphaFoldDB" id="A0A1I6LKW3"/>
<reference evidence="2 3" key="1">
    <citation type="submission" date="2016-10" db="EMBL/GenBank/DDBJ databases">
        <authorList>
            <person name="de Groot N.N."/>
        </authorList>
    </citation>
    <scope>NUCLEOTIDE SEQUENCE [LARGE SCALE GENOMIC DNA]</scope>
    <source>
        <strain evidence="2 3">DSM 21001</strain>
    </source>
</reference>
<feature type="signal peptide" evidence="1">
    <location>
        <begin position="1"/>
        <end position="25"/>
    </location>
</feature>
<protein>
    <recommendedName>
        <fullName evidence="4">DUF4412 domain-containing protein</fullName>
    </recommendedName>
</protein>
<name>A0A1I6LKW3_9BACT</name>
<dbReference type="RefSeq" id="WP_089836931.1">
    <property type="nucleotide sequence ID" value="NZ_FOZL01000001.1"/>
</dbReference>
<accession>A0A1I6LKW3</accession>
<gene>
    <name evidence="2" type="ORF">SAMN05421771_0864</name>
</gene>
<evidence type="ECO:0008006" key="4">
    <source>
        <dbReference type="Google" id="ProtNLM"/>
    </source>
</evidence>
<evidence type="ECO:0000313" key="2">
    <source>
        <dbReference type="EMBL" id="SFS04135.1"/>
    </source>
</evidence>
<proteinExistence type="predicted"/>
<evidence type="ECO:0000313" key="3">
    <source>
        <dbReference type="Proteomes" id="UP000199024"/>
    </source>
</evidence>
<dbReference type="OrthoDB" id="106080at2"/>
<dbReference type="EMBL" id="FOZL01000001">
    <property type="protein sequence ID" value="SFS04135.1"/>
    <property type="molecule type" value="Genomic_DNA"/>
</dbReference>
<organism evidence="2 3">
    <name type="scientific">Granulicella pectinivorans</name>
    <dbReference type="NCBI Taxonomy" id="474950"/>
    <lineage>
        <taxon>Bacteria</taxon>
        <taxon>Pseudomonadati</taxon>
        <taxon>Acidobacteriota</taxon>
        <taxon>Terriglobia</taxon>
        <taxon>Terriglobales</taxon>
        <taxon>Acidobacteriaceae</taxon>
        <taxon>Granulicella</taxon>
    </lineage>
</organism>
<evidence type="ECO:0000256" key="1">
    <source>
        <dbReference type="SAM" id="SignalP"/>
    </source>
</evidence>
<dbReference type="Proteomes" id="UP000199024">
    <property type="component" value="Unassembled WGS sequence"/>
</dbReference>
<sequence>MKSLSGVSLFLLIHALLLVPQAAYALPAPSAVQPETSSAPAPSDWNSQAAKHVYGLPEAKPNEKGTLTLSAHDFTFTGKASRVTIPRQSIIAVSAGNQRVEIWGMKGRILRMVIPDGGGAAAALFMHHRVDMLTVEFADTHGGYHGAVFFLPAKEADGALESFSRTPPVPREAVTAVCHDGMVRPHSVLLQAPVWQQAEVPAAYRALVYERLYDRLRQVKGMDHVYRDGENYAQQGCPQYSMQIAVSGFKEGNQAKRAMLGPVGMFVGTTQMKFDANVTDASGNAAMHEQIKATVRGETESTNVAGDVAKKLSKDYAAMLKKAGDKDPLVPASVTRQP</sequence>
<feature type="chain" id="PRO_5011682405" description="DUF4412 domain-containing protein" evidence="1">
    <location>
        <begin position="26"/>
        <end position="338"/>
    </location>
</feature>